<name>A0A6S6UIZ3_9BACT</name>
<dbReference type="PANTHER" id="PTHR32027">
    <property type="entry name" value="CYTOSINE DEAMINASE"/>
    <property type="match status" value="1"/>
</dbReference>
<dbReference type="InterPro" id="IPR052349">
    <property type="entry name" value="Metallo-hydrolase_Enzymes"/>
</dbReference>
<dbReference type="SUPFAM" id="SSF51556">
    <property type="entry name" value="Metallo-dependent hydrolases"/>
    <property type="match status" value="1"/>
</dbReference>
<accession>A0A6S6UIZ3</accession>
<sequence>MNPKELILEKIKANGGWVNTHAHLDRAYTLNEDNFGYSYSYLKEKWHLVDDMKKAATVDDIYRRMAKATEVLLEQGTQAMGTFIDVDDKIEDKAIQAAHKLRETYGGDMEIRFACQVLKGVINPKARYWFDMSLDFVDIIGGLPAKDFGREEEHLDILMSSAKEHGKLVHVHVDQFNSDEEKETEQLARKTIEHGMQGKVSAIHCISLAAHPKKYRHEVYDLCRQANMHIISCPTAWIDHNRTERLQVSHNSITPVDEMVPAGLNVAFGTDNICDIYKPFSDADLWTEMRVMLEACHYYDIENLVKIATDNGLKALGLEKK</sequence>
<evidence type="ECO:0000313" key="2">
    <source>
        <dbReference type="EMBL" id="CAA6829517.1"/>
    </source>
</evidence>
<dbReference type="EMBL" id="CACVAQ010000498">
    <property type="protein sequence ID" value="CAA6829517.1"/>
    <property type="molecule type" value="Genomic_DNA"/>
</dbReference>
<dbReference type="GO" id="GO:0016814">
    <property type="term" value="F:hydrolase activity, acting on carbon-nitrogen (but not peptide) bonds, in cyclic amidines"/>
    <property type="evidence" value="ECO:0007669"/>
    <property type="project" value="TreeGrafter"/>
</dbReference>
<evidence type="ECO:0000259" key="1">
    <source>
        <dbReference type="Pfam" id="PF01979"/>
    </source>
</evidence>
<reference evidence="2" key="1">
    <citation type="submission" date="2020-01" db="EMBL/GenBank/DDBJ databases">
        <authorList>
            <person name="Meier V. D."/>
            <person name="Meier V D."/>
        </authorList>
    </citation>
    <scope>NUCLEOTIDE SEQUENCE</scope>
    <source>
        <strain evidence="2">HLG_WM_MAG_10</strain>
    </source>
</reference>
<dbReference type="AlphaFoldDB" id="A0A6S6UIZ3"/>
<dbReference type="PANTHER" id="PTHR32027:SF0">
    <property type="entry name" value="CYTOSINE DEAMINASE"/>
    <property type="match status" value="1"/>
</dbReference>
<proteinExistence type="predicted"/>
<protein>
    <recommendedName>
        <fullName evidence="1">Amidohydrolase-related domain-containing protein</fullName>
    </recommendedName>
</protein>
<feature type="domain" description="Amidohydrolase-related" evidence="1">
    <location>
        <begin position="16"/>
        <end position="320"/>
    </location>
</feature>
<dbReference type="NCBIfam" id="NF005365">
    <property type="entry name" value="PRK06886.1"/>
    <property type="match status" value="1"/>
</dbReference>
<organism evidence="2">
    <name type="scientific">uncultured Aureispira sp</name>
    <dbReference type="NCBI Taxonomy" id="1331704"/>
    <lineage>
        <taxon>Bacteria</taxon>
        <taxon>Pseudomonadati</taxon>
        <taxon>Bacteroidota</taxon>
        <taxon>Saprospiria</taxon>
        <taxon>Saprospirales</taxon>
        <taxon>Saprospiraceae</taxon>
        <taxon>Aureispira</taxon>
        <taxon>environmental samples</taxon>
    </lineage>
</organism>
<gene>
    <name evidence="2" type="ORF">HELGO_WM24821</name>
</gene>
<dbReference type="InterPro" id="IPR006680">
    <property type="entry name" value="Amidohydro-rel"/>
</dbReference>
<dbReference type="Gene3D" id="3.20.20.140">
    <property type="entry name" value="Metal-dependent hydrolases"/>
    <property type="match status" value="1"/>
</dbReference>
<dbReference type="Pfam" id="PF01979">
    <property type="entry name" value="Amidohydro_1"/>
    <property type="match status" value="1"/>
</dbReference>
<dbReference type="InterPro" id="IPR032466">
    <property type="entry name" value="Metal_Hydrolase"/>
</dbReference>